<sequence>MPSSPYRGLTVTELRKFIPKSWKRHIPQTGDDTSVPVALFKSLGQFISQGRLSEAFRTFSLLLLRHQSGSHEFVLQSAASLLSTCVELNEFVPGQQIHAHCISSGLEFDPVLVPKLVTFYSAFNLLHEAQTITESSDFNHPLPWNVLIGSYVRNKRFLEAVSAYKRMMNKGIQPDAFTYPSVLKACGALLDFASGRVVHGSVEVSPHRRSLYVCNALISMYARFGNVDIARRLFDTMSERDAVSWNTLINCYASQGKWEEALEFFDRMSLSGVEATVVTWNTLAGVLLQTGEYVKALSFVAKMRNHNVSLDSVAMINGLKACSQIGALRCGREFHCLAIRSCYARIENVGNSLITMYSRCGDLNHAFIVFQQMGANGLSTWNSIVSGYAHNERSEETCFLLREVMLAGFHPNHVTLASVLALCARVGSLQHGRELHCYILRRRSCFNDGLILWNSLVDMYSKSGKMGAAKRVFESMSKRDRVTYTSLIDGYGMLGEGEVALAWFKEMIRSGMEPDHVTMVAVLSACSHSDLVGEGERQFKKMQYVFGIHPRLEHYSCMVDLYCRAGLLVNARDVIRRIPYEPSRGMCATLVIACLIHGSKDIGEWAADLLRETEPVNWRHCLLIADMYTASGSWSKLEEVKRLMTSVGVAHEFAALGSSSINQEQSLDEERLVEAKMASFDEAPPGNSKAGEKIFRTKCAQCHTVDKGAGHKQGPNLNGLFGRQSGTTAGYSYSAANKNKAVEWEEKTLYDYLLNPKKYIPGTKMVFPGLKKPQDRADLIAYLKESTA</sequence>
<proteinExistence type="inferred from homology"/>
<evidence type="ECO:0000256" key="8">
    <source>
        <dbReference type="ARBA" id="ARBA00022982"/>
    </source>
</evidence>
<keyword evidence="3" id="KW-0813">Transport</keyword>
<evidence type="ECO:0000256" key="12">
    <source>
        <dbReference type="PROSITE-ProRule" id="PRU00708"/>
    </source>
</evidence>
<evidence type="ECO:0000256" key="10">
    <source>
        <dbReference type="ARBA" id="ARBA00023128"/>
    </source>
</evidence>
<name>A0ABQ7ZDH9_BRANA</name>
<feature type="repeat" description="PPR" evidence="12">
    <location>
        <begin position="140"/>
        <end position="174"/>
    </location>
</feature>
<dbReference type="InterPro" id="IPR046960">
    <property type="entry name" value="PPR_At4g14850-like_plant"/>
</dbReference>
<keyword evidence="9 11" id="KW-0408">Iron</keyword>
<dbReference type="InterPro" id="IPR009056">
    <property type="entry name" value="Cyt_c-like_dom"/>
</dbReference>
<evidence type="ECO:0000256" key="6">
    <source>
        <dbReference type="ARBA" id="ARBA00022723"/>
    </source>
</evidence>
<feature type="domain" description="Cytochrome c" evidence="13">
    <location>
        <begin position="686"/>
        <end position="787"/>
    </location>
</feature>
<dbReference type="SUPFAM" id="SSF46626">
    <property type="entry name" value="Cytochrome c"/>
    <property type="match status" value="1"/>
</dbReference>
<dbReference type="Pfam" id="PF01535">
    <property type="entry name" value="PPR"/>
    <property type="match status" value="5"/>
</dbReference>
<feature type="repeat" description="PPR" evidence="12">
    <location>
        <begin position="377"/>
        <end position="411"/>
    </location>
</feature>
<organism evidence="14 15">
    <name type="scientific">Brassica napus</name>
    <name type="common">Rape</name>
    <dbReference type="NCBI Taxonomy" id="3708"/>
    <lineage>
        <taxon>Eukaryota</taxon>
        <taxon>Viridiplantae</taxon>
        <taxon>Streptophyta</taxon>
        <taxon>Embryophyta</taxon>
        <taxon>Tracheophyta</taxon>
        <taxon>Spermatophyta</taxon>
        <taxon>Magnoliopsida</taxon>
        <taxon>eudicotyledons</taxon>
        <taxon>Gunneridae</taxon>
        <taxon>Pentapetalae</taxon>
        <taxon>rosids</taxon>
        <taxon>malvids</taxon>
        <taxon>Brassicales</taxon>
        <taxon>Brassicaceae</taxon>
        <taxon>Brassiceae</taxon>
        <taxon>Brassica</taxon>
    </lineage>
</organism>
<keyword evidence="4 11" id="KW-0349">Heme</keyword>
<dbReference type="PRINTS" id="PR00604">
    <property type="entry name" value="CYTCHRMECIAB"/>
</dbReference>
<feature type="repeat" description="PPR" evidence="12">
    <location>
        <begin position="210"/>
        <end position="240"/>
    </location>
</feature>
<evidence type="ECO:0000313" key="14">
    <source>
        <dbReference type="EMBL" id="KAH0878277.1"/>
    </source>
</evidence>
<dbReference type="SUPFAM" id="SSF48452">
    <property type="entry name" value="TPR-like"/>
    <property type="match status" value="1"/>
</dbReference>
<keyword evidence="7" id="KW-0677">Repeat</keyword>
<dbReference type="PROSITE" id="PS51007">
    <property type="entry name" value="CYTC"/>
    <property type="match status" value="1"/>
</dbReference>
<dbReference type="InterPro" id="IPR002885">
    <property type="entry name" value="PPR_rpt"/>
</dbReference>
<comment type="subcellular location">
    <subcellularLocation>
        <location evidence="1">Mitochondrion intermembrane space</location>
    </subcellularLocation>
</comment>
<keyword evidence="6 11" id="KW-0479">Metal-binding</keyword>
<dbReference type="Proteomes" id="UP000824890">
    <property type="component" value="Unassembled WGS sequence"/>
</dbReference>
<evidence type="ECO:0000256" key="9">
    <source>
        <dbReference type="ARBA" id="ARBA00023004"/>
    </source>
</evidence>
<dbReference type="InterPro" id="IPR002327">
    <property type="entry name" value="Cyt_c_1A/1B"/>
</dbReference>
<protein>
    <recommendedName>
        <fullName evidence="13">Cytochrome c domain-containing protein</fullName>
    </recommendedName>
</protein>
<dbReference type="InterPro" id="IPR011990">
    <property type="entry name" value="TPR-like_helical_dom_sf"/>
</dbReference>
<evidence type="ECO:0000256" key="7">
    <source>
        <dbReference type="ARBA" id="ARBA00022737"/>
    </source>
</evidence>
<feature type="repeat" description="PPR" evidence="12">
    <location>
        <begin position="241"/>
        <end position="275"/>
    </location>
</feature>
<evidence type="ECO:0000256" key="3">
    <source>
        <dbReference type="ARBA" id="ARBA00022448"/>
    </source>
</evidence>
<reference evidence="14 15" key="1">
    <citation type="submission" date="2021-05" db="EMBL/GenBank/DDBJ databases">
        <title>Genome Assembly of Synthetic Allotetraploid Brassica napus Reveals Homoeologous Exchanges between Subgenomes.</title>
        <authorList>
            <person name="Davis J.T."/>
        </authorList>
    </citation>
    <scope>NUCLEOTIDE SEQUENCE [LARGE SCALE GENOMIC DNA]</scope>
    <source>
        <strain evidence="15">cv. Da-Ae</strain>
        <tissue evidence="14">Seedling</tissue>
    </source>
</reference>
<dbReference type="Gene3D" id="1.10.760.10">
    <property type="entry name" value="Cytochrome c-like domain"/>
    <property type="match status" value="1"/>
</dbReference>
<dbReference type="InterPro" id="IPR036909">
    <property type="entry name" value="Cyt_c-like_dom_sf"/>
</dbReference>
<dbReference type="PANTHER" id="PTHR47926:SF375">
    <property type="entry name" value="PENTATRICOPEPTIDE REPEAT-CONTAINING PROTEIN"/>
    <property type="match status" value="1"/>
</dbReference>
<keyword evidence="15" id="KW-1185">Reference proteome</keyword>
<evidence type="ECO:0000259" key="13">
    <source>
        <dbReference type="PROSITE" id="PS51007"/>
    </source>
</evidence>
<accession>A0ABQ7ZDH9</accession>
<dbReference type="PANTHER" id="PTHR47926">
    <property type="entry name" value="PENTATRICOPEPTIDE REPEAT-CONTAINING PROTEIN"/>
    <property type="match status" value="1"/>
</dbReference>
<keyword evidence="8" id="KW-0249">Electron transport</keyword>
<dbReference type="PROSITE" id="PS51375">
    <property type="entry name" value="PPR"/>
    <property type="match status" value="7"/>
</dbReference>
<comment type="caution">
    <text evidence="14">The sequence shown here is derived from an EMBL/GenBank/DDBJ whole genome shotgun (WGS) entry which is preliminary data.</text>
</comment>
<evidence type="ECO:0000256" key="5">
    <source>
        <dbReference type="ARBA" id="ARBA00022660"/>
    </source>
</evidence>
<dbReference type="Gene3D" id="1.25.40.10">
    <property type="entry name" value="Tetratricopeptide repeat domain"/>
    <property type="match status" value="5"/>
</dbReference>
<gene>
    <name evidence="14" type="ORF">HID58_065671</name>
</gene>
<feature type="repeat" description="PPR" evidence="12">
    <location>
        <begin position="480"/>
        <end position="514"/>
    </location>
</feature>
<evidence type="ECO:0000256" key="1">
    <source>
        <dbReference type="ARBA" id="ARBA00004569"/>
    </source>
</evidence>
<dbReference type="Pfam" id="PF13041">
    <property type="entry name" value="PPR_2"/>
    <property type="match status" value="3"/>
</dbReference>
<evidence type="ECO:0000256" key="2">
    <source>
        <dbReference type="ARBA" id="ARBA00006488"/>
    </source>
</evidence>
<evidence type="ECO:0000256" key="4">
    <source>
        <dbReference type="ARBA" id="ARBA00022617"/>
    </source>
</evidence>
<keyword evidence="5" id="KW-0679">Respiratory chain</keyword>
<feature type="repeat" description="PPR" evidence="12">
    <location>
        <begin position="276"/>
        <end position="310"/>
    </location>
</feature>
<dbReference type="NCBIfam" id="TIGR00756">
    <property type="entry name" value="PPR"/>
    <property type="match status" value="7"/>
</dbReference>
<dbReference type="Pfam" id="PF00034">
    <property type="entry name" value="Cytochrom_C"/>
    <property type="match status" value="1"/>
</dbReference>
<comment type="similarity">
    <text evidence="2">Belongs to the cytochrome c family.</text>
</comment>
<dbReference type="EMBL" id="JAGKQM010000015">
    <property type="protein sequence ID" value="KAH0878277.1"/>
    <property type="molecule type" value="Genomic_DNA"/>
</dbReference>
<evidence type="ECO:0000256" key="11">
    <source>
        <dbReference type="PROSITE-ProRule" id="PRU00433"/>
    </source>
</evidence>
<evidence type="ECO:0000313" key="15">
    <source>
        <dbReference type="Proteomes" id="UP000824890"/>
    </source>
</evidence>
<keyword evidence="10" id="KW-0496">Mitochondrion</keyword>
<feature type="repeat" description="PPR" evidence="12">
    <location>
        <begin position="449"/>
        <end position="479"/>
    </location>
</feature>